<proteinExistence type="predicted"/>
<dbReference type="Proteomes" id="UP001153678">
    <property type="component" value="Unassembled WGS sequence"/>
</dbReference>
<reference evidence="1" key="1">
    <citation type="submission" date="2022-08" db="EMBL/GenBank/DDBJ databases">
        <authorList>
            <person name="Kallberg Y."/>
            <person name="Tangrot J."/>
            <person name="Rosling A."/>
        </authorList>
    </citation>
    <scope>NUCLEOTIDE SEQUENCE</scope>
    <source>
        <strain evidence="1">Wild A</strain>
    </source>
</reference>
<name>A0A9W4T2X5_9GLOM</name>
<keyword evidence="2" id="KW-1185">Reference proteome</keyword>
<evidence type="ECO:0000313" key="1">
    <source>
        <dbReference type="EMBL" id="CAI2190796.1"/>
    </source>
</evidence>
<comment type="caution">
    <text evidence="1">The sequence shown here is derived from an EMBL/GenBank/DDBJ whole genome shotgun (WGS) entry which is preliminary data.</text>
</comment>
<sequence length="118" mass="13902">SDSESDEDDNSIEEEGFCLDINTASFDDYVDQSKRDSEWKLLNGQQLVKVLNSKTSEMVKLFLNKDKKEQTLIVKSVIRLELSSIIDLSSEFEDRMYSWFEKDWTNIKKKVYEIIDMK</sequence>
<protein>
    <submittedName>
        <fullName evidence="1">18371_t:CDS:1</fullName>
    </submittedName>
</protein>
<dbReference type="EMBL" id="CAMKVN010006855">
    <property type="protein sequence ID" value="CAI2190796.1"/>
    <property type="molecule type" value="Genomic_DNA"/>
</dbReference>
<accession>A0A9W4T2X5</accession>
<dbReference type="OrthoDB" id="2432189at2759"/>
<feature type="non-terminal residue" evidence="1">
    <location>
        <position position="118"/>
    </location>
</feature>
<evidence type="ECO:0000313" key="2">
    <source>
        <dbReference type="Proteomes" id="UP001153678"/>
    </source>
</evidence>
<organism evidence="1 2">
    <name type="scientific">Funneliformis geosporum</name>
    <dbReference type="NCBI Taxonomy" id="1117311"/>
    <lineage>
        <taxon>Eukaryota</taxon>
        <taxon>Fungi</taxon>
        <taxon>Fungi incertae sedis</taxon>
        <taxon>Mucoromycota</taxon>
        <taxon>Glomeromycotina</taxon>
        <taxon>Glomeromycetes</taxon>
        <taxon>Glomerales</taxon>
        <taxon>Glomeraceae</taxon>
        <taxon>Funneliformis</taxon>
    </lineage>
</organism>
<gene>
    <name evidence="1" type="ORF">FWILDA_LOCUS14754</name>
</gene>
<dbReference type="AlphaFoldDB" id="A0A9W4T2X5"/>